<evidence type="ECO:0000313" key="1">
    <source>
        <dbReference type="EMBL" id="TYB76336.1"/>
    </source>
</evidence>
<dbReference type="EMBL" id="VSKK01000003">
    <property type="protein sequence ID" value="TYB76336.1"/>
    <property type="molecule type" value="Genomic_DNA"/>
</dbReference>
<organism evidence="1 2">
    <name type="scientific">Bizionia myxarmorum</name>
    <dbReference type="NCBI Taxonomy" id="291186"/>
    <lineage>
        <taxon>Bacteria</taxon>
        <taxon>Pseudomonadati</taxon>
        <taxon>Bacteroidota</taxon>
        <taxon>Flavobacteriia</taxon>
        <taxon>Flavobacteriales</taxon>
        <taxon>Flavobacteriaceae</taxon>
        <taxon>Bizionia</taxon>
    </lineage>
</organism>
<protein>
    <recommendedName>
        <fullName evidence="3">Lipoprotein</fullName>
    </recommendedName>
</protein>
<accession>A0A5D0R620</accession>
<keyword evidence="2" id="KW-1185">Reference proteome</keyword>
<comment type="caution">
    <text evidence="1">The sequence shown here is derived from an EMBL/GenBank/DDBJ whole genome shotgun (WGS) entry which is preliminary data.</text>
</comment>
<dbReference type="Proteomes" id="UP000323720">
    <property type="component" value="Unassembled WGS sequence"/>
</dbReference>
<name>A0A5D0R620_9FLAO</name>
<evidence type="ECO:0008006" key="3">
    <source>
        <dbReference type="Google" id="ProtNLM"/>
    </source>
</evidence>
<dbReference type="PROSITE" id="PS51257">
    <property type="entry name" value="PROKAR_LIPOPROTEIN"/>
    <property type="match status" value="1"/>
</dbReference>
<reference evidence="1 2" key="1">
    <citation type="submission" date="2019-08" db="EMBL/GenBank/DDBJ databases">
        <title>Genomes of Antarctic Bizionia species.</title>
        <authorList>
            <person name="Bowman J.P."/>
        </authorList>
    </citation>
    <scope>NUCLEOTIDE SEQUENCE [LARGE SCALE GENOMIC DNA]</scope>
    <source>
        <strain evidence="1 2">ADA-4</strain>
    </source>
</reference>
<dbReference type="AlphaFoldDB" id="A0A5D0R620"/>
<sequence>MKYLIILVLFSFFLISCKATHNVQYFKSGIEIHPELKVAAADSSYAKELRILNKNPYYTMMILFEDYGRWDKELAPKENYKLFFVWQNVKLFENSTELYTVVTDLTDLYSSVWVFDANKKDCLADTSPIKKAIINYFAKGMKRVSINDDFFTAYRFTNQNIVRE</sequence>
<proteinExistence type="predicted"/>
<dbReference type="RefSeq" id="WP_148404343.1">
    <property type="nucleotide sequence ID" value="NZ_VSKK01000003.1"/>
</dbReference>
<gene>
    <name evidence="1" type="ORF">ES674_12150</name>
</gene>
<dbReference type="OrthoDB" id="1191413at2"/>
<evidence type="ECO:0000313" key="2">
    <source>
        <dbReference type="Proteomes" id="UP000323720"/>
    </source>
</evidence>